<gene>
    <name evidence="2" type="ORF">KK083_31135</name>
</gene>
<dbReference type="GO" id="GO:0016787">
    <property type="term" value="F:hydrolase activity"/>
    <property type="evidence" value="ECO:0007669"/>
    <property type="project" value="UniProtKB-KW"/>
</dbReference>
<name>A0AAP2DTU2_9BACT</name>
<accession>A0AAP2DTU2</accession>
<dbReference type="InterPro" id="IPR000073">
    <property type="entry name" value="AB_hydrolase_1"/>
</dbReference>
<reference evidence="2 3" key="1">
    <citation type="submission" date="2021-05" db="EMBL/GenBank/DDBJ databases">
        <title>A Polyphasic approach of four new species of the genus Ohtaekwangia: Ohtaekwangia histidinii sp. nov., Ohtaekwangia cretensis sp. nov., Ohtaekwangia indiensis sp. nov., Ohtaekwangia reichenbachii sp. nov. from diverse environment.</title>
        <authorList>
            <person name="Octaviana S."/>
        </authorList>
    </citation>
    <scope>NUCLEOTIDE SEQUENCE [LARGE SCALE GENOMIC DNA]</scope>
    <source>
        <strain evidence="2 3">PWU4</strain>
    </source>
</reference>
<dbReference type="Pfam" id="PF00561">
    <property type="entry name" value="Abhydrolase_1"/>
    <property type="match status" value="1"/>
</dbReference>
<sequence length="291" mass="32202">MTKRLYSIPAIGLIFCLLLASRLLSAQTFFTAEVKGKGKPMILIHGLYCNGDVWKETVERYQKQYECHILTLAGFGGNAPSLNDHFLSSVKDDVIAYTKTKKLKKPILMGHSMGAFISFWAASSAPGIFEKVVAVDGLPFMPAIMTPGATVESSTPMATQIRNGMSNQTPEQTMANQKAYLPSMITSPERVDQVVQIAVKADSKPQGQVMYEMFTTDLRSNVSAIDCPVLLLGAWIAYKPYGVTRESALKGYQDQVAAVKNAKVELSDTAKHFIFYDDPQWFFDKVDSFIK</sequence>
<dbReference type="Gene3D" id="3.40.50.1820">
    <property type="entry name" value="alpha/beta hydrolase"/>
    <property type="match status" value="1"/>
</dbReference>
<organism evidence="2 3">
    <name type="scientific">Chryseosolibacter histidini</name>
    <dbReference type="NCBI Taxonomy" id="2782349"/>
    <lineage>
        <taxon>Bacteria</taxon>
        <taxon>Pseudomonadati</taxon>
        <taxon>Bacteroidota</taxon>
        <taxon>Cytophagia</taxon>
        <taxon>Cytophagales</taxon>
        <taxon>Chryseotaleaceae</taxon>
        <taxon>Chryseosolibacter</taxon>
    </lineage>
</organism>
<evidence type="ECO:0000313" key="2">
    <source>
        <dbReference type="EMBL" id="MBT1701389.1"/>
    </source>
</evidence>
<keyword evidence="2" id="KW-0378">Hydrolase</keyword>
<keyword evidence="3" id="KW-1185">Reference proteome</keyword>
<feature type="domain" description="AB hydrolase-1" evidence="1">
    <location>
        <begin position="39"/>
        <end position="144"/>
    </location>
</feature>
<protein>
    <submittedName>
        <fullName evidence="2">Alpha/beta hydrolase</fullName>
    </submittedName>
</protein>
<dbReference type="AlphaFoldDB" id="A0AAP2DTU2"/>
<dbReference type="InterPro" id="IPR050266">
    <property type="entry name" value="AB_hydrolase_sf"/>
</dbReference>
<dbReference type="RefSeq" id="WP_254170071.1">
    <property type="nucleotide sequence ID" value="NZ_JAHESF010000069.1"/>
</dbReference>
<dbReference type="Proteomes" id="UP001319200">
    <property type="component" value="Unassembled WGS sequence"/>
</dbReference>
<dbReference type="InterPro" id="IPR029058">
    <property type="entry name" value="AB_hydrolase_fold"/>
</dbReference>
<evidence type="ECO:0000313" key="3">
    <source>
        <dbReference type="Proteomes" id="UP001319200"/>
    </source>
</evidence>
<comment type="caution">
    <text evidence="2">The sequence shown here is derived from an EMBL/GenBank/DDBJ whole genome shotgun (WGS) entry which is preliminary data.</text>
</comment>
<dbReference type="SUPFAM" id="SSF53474">
    <property type="entry name" value="alpha/beta-Hydrolases"/>
    <property type="match status" value="1"/>
</dbReference>
<dbReference type="PANTHER" id="PTHR43798">
    <property type="entry name" value="MONOACYLGLYCEROL LIPASE"/>
    <property type="match status" value="1"/>
</dbReference>
<proteinExistence type="predicted"/>
<evidence type="ECO:0000259" key="1">
    <source>
        <dbReference type="Pfam" id="PF00561"/>
    </source>
</evidence>
<dbReference type="EMBL" id="JAHESF010000069">
    <property type="protein sequence ID" value="MBT1701389.1"/>
    <property type="molecule type" value="Genomic_DNA"/>
</dbReference>